<proteinExistence type="predicted"/>
<gene>
    <name evidence="1" type="ORF">LTR36_008121</name>
</gene>
<accession>A0AAV9J915</accession>
<name>A0AAV9J915_9PEZI</name>
<evidence type="ECO:0000313" key="1">
    <source>
        <dbReference type="EMBL" id="KAK4541363.1"/>
    </source>
</evidence>
<dbReference type="EMBL" id="JAVFHQ010000054">
    <property type="protein sequence ID" value="KAK4541363.1"/>
    <property type="molecule type" value="Genomic_DNA"/>
</dbReference>
<dbReference type="AlphaFoldDB" id="A0AAV9J915"/>
<keyword evidence="2" id="KW-1185">Reference proteome</keyword>
<comment type="caution">
    <text evidence="1">The sequence shown here is derived from an EMBL/GenBank/DDBJ whole genome shotgun (WGS) entry which is preliminary data.</text>
</comment>
<organism evidence="1 2">
    <name type="scientific">Oleoguttula mirabilis</name>
    <dbReference type="NCBI Taxonomy" id="1507867"/>
    <lineage>
        <taxon>Eukaryota</taxon>
        <taxon>Fungi</taxon>
        <taxon>Dikarya</taxon>
        <taxon>Ascomycota</taxon>
        <taxon>Pezizomycotina</taxon>
        <taxon>Dothideomycetes</taxon>
        <taxon>Dothideomycetidae</taxon>
        <taxon>Mycosphaerellales</taxon>
        <taxon>Teratosphaeriaceae</taxon>
        <taxon>Oleoguttula</taxon>
    </lineage>
</organism>
<sequence length="97" mass="10766">MATTKSLKDLSGEWKMDKKLSSDPSPILGIQGFGALVKKSASLAPVDLSVRPNGDSEIYQSTTANLSAIKEEWYLKNQECREPRTRLWVRLKAAVSK</sequence>
<reference evidence="1 2" key="1">
    <citation type="submission" date="2021-11" db="EMBL/GenBank/DDBJ databases">
        <title>Black yeast isolated from Biological Soil Crust.</title>
        <authorList>
            <person name="Kurbessoian T."/>
        </authorList>
    </citation>
    <scope>NUCLEOTIDE SEQUENCE [LARGE SCALE GENOMIC DNA]</scope>
    <source>
        <strain evidence="1 2">CCFEE 5522</strain>
    </source>
</reference>
<protein>
    <submittedName>
        <fullName evidence="1">Uncharacterized protein</fullName>
    </submittedName>
</protein>
<evidence type="ECO:0000313" key="2">
    <source>
        <dbReference type="Proteomes" id="UP001324427"/>
    </source>
</evidence>
<dbReference type="Proteomes" id="UP001324427">
    <property type="component" value="Unassembled WGS sequence"/>
</dbReference>